<keyword evidence="2" id="KW-1185">Reference proteome</keyword>
<protein>
    <submittedName>
        <fullName evidence="1">Uncharacterized protein</fullName>
    </submittedName>
</protein>
<name>A0AAP0MTU7_9ROSI</name>
<evidence type="ECO:0000313" key="2">
    <source>
        <dbReference type="Proteomes" id="UP001428341"/>
    </source>
</evidence>
<gene>
    <name evidence="1" type="ORF">WN944_009860</name>
</gene>
<accession>A0AAP0MTU7</accession>
<dbReference type="AlphaFoldDB" id="A0AAP0MTU7"/>
<comment type="caution">
    <text evidence="1">The sequence shown here is derived from an EMBL/GenBank/DDBJ whole genome shotgun (WGS) entry which is preliminary data.</text>
</comment>
<reference evidence="1 2" key="1">
    <citation type="submission" date="2024-05" db="EMBL/GenBank/DDBJ databases">
        <title>Haplotype-resolved chromosome-level genome assembly of Huyou (Citrus changshanensis).</title>
        <authorList>
            <person name="Miao C."/>
            <person name="Chen W."/>
            <person name="Wu Y."/>
            <person name="Wang L."/>
            <person name="Zhao S."/>
            <person name="Grierson D."/>
            <person name="Xu C."/>
            <person name="Chen K."/>
        </authorList>
    </citation>
    <scope>NUCLEOTIDE SEQUENCE [LARGE SCALE GENOMIC DNA]</scope>
    <source>
        <strain evidence="1">01-14</strain>
        <tissue evidence="1">Leaf</tissue>
    </source>
</reference>
<evidence type="ECO:0000313" key="1">
    <source>
        <dbReference type="EMBL" id="KAK9221434.1"/>
    </source>
</evidence>
<proteinExistence type="predicted"/>
<dbReference type="EMBL" id="JBCGBO010000002">
    <property type="protein sequence ID" value="KAK9221434.1"/>
    <property type="molecule type" value="Genomic_DNA"/>
</dbReference>
<organism evidence="1 2">
    <name type="scientific">Citrus x changshan-huyou</name>
    <dbReference type="NCBI Taxonomy" id="2935761"/>
    <lineage>
        <taxon>Eukaryota</taxon>
        <taxon>Viridiplantae</taxon>
        <taxon>Streptophyta</taxon>
        <taxon>Embryophyta</taxon>
        <taxon>Tracheophyta</taxon>
        <taxon>Spermatophyta</taxon>
        <taxon>Magnoliopsida</taxon>
        <taxon>eudicotyledons</taxon>
        <taxon>Gunneridae</taxon>
        <taxon>Pentapetalae</taxon>
        <taxon>rosids</taxon>
        <taxon>malvids</taxon>
        <taxon>Sapindales</taxon>
        <taxon>Rutaceae</taxon>
        <taxon>Aurantioideae</taxon>
        <taxon>Citrus</taxon>
    </lineage>
</organism>
<sequence>MICIAWVRVAGFASCGFEWLVLGLLLAAPEVASCIVAVCWPSLLEATAAVVLRGCWVRKSLLRCCWSCSWLLDPTMIDRGCYCQASFDRLGDGCLRDVWQLVFPWNVEWWPLAWSVGELEVRQSATVLVVAYEYDRKLCWQLVFPWNVEWWPLAWSVGELEVRLSAIVLVVAYEYDRKLGSGFAWTGLVRSGPDPVQAGFIATAI</sequence>
<dbReference type="Proteomes" id="UP001428341">
    <property type="component" value="Unassembled WGS sequence"/>
</dbReference>